<dbReference type="KEGG" id="tnl:113495572"/>
<sequence>MILFLVLPLVLCDRSLSQEICLDGDFDSQVQWFVENVMFSSEDKAQIRRVLDDVKTTMQRQWPGTEVIPHGSAAMGVGIKTSDVDCYVKIPNFNTSADLYVLTEATALLQLQRDMFSDMTCELLPPPADSSLLTFRHRPTGRLCDVIFTNNSIYQTSALNRYYFNLNEKFKPLVAIIKYWFQVQELNKKTIMRSFHLYLLIIFYLQQINMVPPVFRLQNKQRHFEGLWDLSFDEIPYNSTNTDISLYRLLTGFFTYYSEFNFDDYIVSPYAGRPIRKIEFLGNTSVSGIFYLYKKNMRESGFKPLDVERAICIQDMFVHNVNTAARVSRRPAALLRARLRDAARLSAHGLLTALFTNPQHKELLNETNLSIPSCNNATDM</sequence>
<dbReference type="FunCoup" id="A0A7E5VPQ0">
    <property type="interactions" value="452"/>
</dbReference>
<dbReference type="SUPFAM" id="SSF81301">
    <property type="entry name" value="Nucleotidyltransferase"/>
    <property type="match status" value="1"/>
</dbReference>
<dbReference type="Pfam" id="PF22600">
    <property type="entry name" value="MTPAP-like_central"/>
    <property type="match status" value="1"/>
</dbReference>
<dbReference type="OrthoDB" id="407432at2759"/>
<dbReference type="GO" id="GO:0046872">
    <property type="term" value="F:metal ion binding"/>
    <property type="evidence" value="ECO:0007669"/>
    <property type="project" value="UniProtKB-KW"/>
</dbReference>
<dbReference type="GO" id="GO:0050265">
    <property type="term" value="F:RNA uridylyltransferase activity"/>
    <property type="evidence" value="ECO:0007669"/>
    <property type="project" value="TreeGrafter"/>
</dbReference>
<organism evidence="9 10">
    <name type="scientific">Trichoplusia ni</name>
    <name type="common">Cabbage looper</name>
    <dbReference type="NCBI Taxonomy" id="7111"/>
    <lineage>
        <taxon>Eukaryota</taxon>
        <taxon>Metazoa</taxon>
        <taxon>Ecdysozoa</taxon>
        <taxon>Arthropoda</taxon>
        <taxon>Hexapoda</taxon>
        <taxon>Insecta</taxon>
        <taxon>Pterygota</taxon>
        <taxon>Neoptera</taxon>
        <taxon>Endopterygota</taxon>
        <taxon>Lepidoptera</taxon>
        <taxon>Glossata</taxon>
        <taxon>Ditrysia</taxon>
        <taxon>Noctuoidea</taxon>
        <taxon>Noctuidae</taxon>
        <taxon>Plusiinae</taxon>
        <taxon>Trichoplusia</taxon>
    </lineage>
</organism>
<feature type="domain" description="Poly(A) RNA polymerase mitochondrial-like central palm" evidence="8">
    <location>
        <begin position="27"/>
        <end position="163"/>
    </location>
</feature>
<evidence type="ECO:0000256" key="3">
    <source>
        <dbReference type="ARBA" id="ARBA00022679"/>
    </source>
</evidence>
<feature type="signal peptide" evidence="6">
    <location>
        <begin position="1"/>
        <end position="17"/>
    </location>
</feature>
<gene>
    <name evidence="10" type="primary">LOC113495572</name>
</gene>
<keyword evidence="9" id="KW-1185">Reference proteome</keyword>
<dbReference type="Proteomes" id="UP000322000">
    <property type="component" value="Chromosome 7"/>
</dbReference>
<comment type="cofactor">
    <cofactor evidence="1">
        <name>Mn(2+)</name>
        <dbReference type="ChEBI" id="CHEBI:29035"/>
    </cofactor>
</comment>
<dbReference type="InterPro" id="IPR043519">
    <property type="entry name" value="NT_sf"/>
</dbReference>
<dbReference type="Gene3D" id="1.10.1410.10">
    <property type="match status" value="1"/>
</dbReference>
<keyword evidence="6" id="KW-0732">Signal</keyword>
<evidence type="ECO:0000313" key="9">
    <source>
        <dbReference type="Proteomes" id="UP000322000"/>
    </source>
</evidence>
<feature type="domain" description="PAP-associated" evidence="7">
    <location>
        <begin position="246"/>
        <end position="303"/>
    </location>
</feature>
<protein>
    <submittedName>
        <fullName evidence="10">Terminal uridylyltransferase Tailor-like</fullName>
    </submittedName>
</protein>
<dbReference type="Pfam" id="PF03828">
    <property type="entry name" value="PAP_assoc"/>
    <property type="match status" value="1"/>
</dbReference>
<evidence type="ECO:0000259" key="8">
    <source>
        <dbReference type="Pfam" id="PF22600"/>
    </source>
</evidence>
<reference evidence="10" key="1">
    <citation type="submission" date="2025-08" db="UniProtKB">
        <authorList>
            <consortium name="RefSeq"/>
        </authorList>
    </citation>
    <scope>IDENTIFICATION</scope>
</reference>
<keyword evidence="4" id="KW-0479">Metal-binding</keyword>
<dbReference type="InParanoid" id="A0A7E5VPQ0"/>
<dbReference type="GO" id="GO:1990817">
    <property type="term" value="F:poly(A) RNA polymerase activity"/>
    <property type="evidence" value="ECO:0007669"/>
    <property type="project" value="UniProtKB-ARBA"/>
</dbReference>
<proteinExistence type="predicted"/>
<evidence type="ECO:0000313" key="10">
    <source>
        <dbReference type="RefSeq" id="XP_026730141.1"/>
    </source>
</evidence>
<evidence type="ECO:0000256" key="1">
    <source>
        <dbReference type="ARBA" id="ARBA00001936"/>
    </source>
</evidence>
<evidence type="ECO:0000256" key="5">
    <source>
        <dbReference type="ARBA" id="ARBA00022842"/>
    </source>
</evidence>
<dbReference type="PANTHER" id="PTHR12271:SF66">
    <property type="entry name" value="TERMINAL URIDYLYLTRANSFERASE TAILOR"/>
    <property type="match status" value="1"/>
</dbReference>
<dbReference type="InterPro" id="IPR002058">
    <property type="entry name" value="PAP_assoc"/>
</dbReference>
<dbReference type="RefSeq" id="XP_026730141.1">
    <property type="nucleotide sequence ID" value="XM_026874340.1"/>
</dbReference>
<dbReference type="InterPro" id="IPR054708">
    <property type="entry name" value="MTPAP-like_central"/>
</dbReference>
<dbReference type="GO" id="GO:0031123">
    <property type="term" value="P:RNA 3'-end processing"/>
    <property type="evidence" value="ECO:0007669"/>
    <property type="project" value="TreeGrafter"/>
</dbReference>
<evidence type="ECO:0000256" key="4">
    <source>
        <dbReference type="ARBA" id="ARBA00022723"/>
    </source>
</evidence>
<accession>A0A7E5VPQ0</accession>
<feature type="chain" id="PRO_5028982585" evidence="6">
    <location>
        <begin position="18"/>
        <end position="380"/>
    </location>
</feature>
<keyword evidence="3" id="KW-0808">Transferase</keyword>
<name>A0A7E5VPQ0_TRINI</name>
<dbReference type="PANTHER" id="PTHR12271">
    <property type="entry name" value="POLY A POLYMERASE CID PAP -RELATED"/>
    <property type="match status" value="1"/>
</dbReference>
<dbReference type="SUPFAM" id="SSF81631">
    <property type="entry name" value="PAP/OAS1 substrate-binding domain"/>
    <property type="match status" value="1"/>
</dbReference>
<keyword evidence="5" id="KW-0460">Magnesium</keyword>
<dbReference type="Gene3D" id="3.30.460.10">
    <property type="entry name" value="Beta Polymerase, domain 2"/>
    <property type="match status" value="1"/>
</dbReference>
<dbReference type="AlphaFoldDB" id="A0A7E5VPQ0"/>
<comment type="cofactor">
    <cofactor evidence="2">
        <name>Mg(2+)</name>
        <dbReference type="ChEBI" id="CHEBI:18420"/>
    </cofactor>
</comment>
<dbReference type="GeneID" id="113495572"/>
<evidence type="ECO:0000256" key="6">
    <source>
        <dbReference type="SAM" id="SignalP"/>
    </source>
</evidence>
<evidence type="ECO:0000259" key="7">
    <source>
        <dbReference type="Pfam" id="PF03828"/>
    </source>
</evidence>
<evidence type="ECO:0000256" key="2">
    <source>
        <dbReference type="ARBA" id="ARBA00001946"/>
    </source>
</evidence>